<gene>
    <name evidence="2" type="ORF">ZEAMMB73_Zm00001d049289</name>
</gene>
<feature type="region of interest" description="Disordered" evidence="1">
    <location>
        <begin position="1"/>
        <end position="75"/>
    </location>
</feature>
<proteinExistence type="predicted"/>
<protein>
    <submittedName>
        <fullName evidence="2">Uncharacterized protein</fullName>
    </submittedName>
</protein>
<evidence type="ECO:0000256" key="1">
    <source>
        <dbReference type="SAM" id="MobiDB-lite"/>
    </source>
</evidence>
<name>A0A1D6PTN4_MAIZE</name>
<reference evidence="2" key="1">
    <citation type="submission" date="2015-12" db="EMBL/GenBank/DDBJ databases">
        <title>Update maize B73 reference genome by single molecule sequencing technologies.</title>
        <authorList>
            <consortium name="Maize Genome Sequencing Project"/>
            <person name="Ware D."/>
        </authorList>
    </citation>
    <scope>NUCLEOTIDE SEQUENCE</scope>
    <source>
        <tissue evidence="2">Seedling</tissue>
    </source>
</reference>
<dbReference type="InParanoid" id="A0A1D6PTN4"/>
<accession>A0A1D6PTN4</accession>
<organism evidence="2">
    <name type="scientific">Zea mays</name>
    <name type="common">Maize</name>
    <dbReference type="NCBI Taxonomy" id="4577"/>
    <lineage>
        <taxon>Eukaryota</taxon>
        <taxon>Viridiplantae</taxon>
        <taxon>Streptophyta</taxon>
        <taxon>Embryophyta</taxon>
        <taxon>Tracheophyta</taxon>
        <taxon>Spermatophyta</taxon>
        <taxon>Magnoliopsida</taxon>
        <taxon>Liliopsida</taxon>
        <taxon>Poales</taxon>
        <taxon>Poaceae</taxon>
        <taxon>PACMAD clade</taxon>
        <taxon>Panicoideae</taxon>
        <taxon>Andropogonodae</taxon>
        <taxon>Andropogoneae</taxon>
        <taxon>Tripsacinae</taxon>
        <taxon>Zea</taxon>
    </lineage>
</organism>
<feature type="region of interest" description="Disordered" evidence="1">
    <location>
        <begin position="94"/>
        <end position="115"/>
    </location>
</feature>
<feature type="compositionally biased region" description="Low complexity" evidence="1">
    <location>
        <begin position="58"/>
        <end position="71"/>
    </location>
</feature>
<evidence type="ECO:0000313" key="2">
    <source>
        <dbReference type="EMBL" id="AQK49994.1"/>
    </source>
</evidence>
<dbReference type="AlphaFoldDB" id="A0A1D6PTN4"/>
<dbReference type="IntAct" id="A0A1D6PTN4">
    <property type="interactions" value="5"/>
</dbReference>
<feature type="compositionally biased region" description="Basic residues" evidence="1">
    <location>
        <begin position="44"/>
        <end position="57"/>
    </location>
</feature>
<dbReference type="EMBL" id="CM000780">
    <property type="protein sequence ID" value="AQK49994.1"/>
    <property type="molecule type" value="Genomic_DNA"/>
</dbReference>
<sequence length="124" mass="13930">MSPRLQTPARVQSRQDARYAAGRRPPPPSSRRRKWSHSLSPRAPRTRPARSRSRSRTRSSTISRPTGSGISFCGRRPDGFTVLAQIRVDFAWPRPENATGQPVRKPYRTTPSPRSSWGCICCAS</sequence>